<evidence type="ECO:0000256" key="2">
    <source>
        <dbReference type="ARBA" id="ARBA00009258"/>
    </source>
</evidence>
<evidence type="ECO:0000259" key="16">
    <source>
        <dbReference type="Pfam" id="PF01728"/>
    </source>
</evidence>
<keyword evidence="7" id="KW-0809">Transit peptide</keyword>
<evidence type="ECO:0000256" key="12">
    <source>
        <dbReference type="ARBA" id="ARBA00076606"/>
    </source>
</evidence>
<dbReference type="Gene3D" id="3.40.50.150">
    <property type="entry name" value="Vaccinia Virus protein VP39"/>
    <property type="match status" value="1"/>
</dbReference>
<dbReference type="CDD" id="cd02440">
    <property type="entry name" value="AdoMet_MTases"/>
    <property type="match status" value="1"/>
</dbReference>
<organism evidence="17 18">
    <name type="scientific">Varanus komodoensis</name>
    <name type="common">Komodo dragon</name>
    <dbReference type="NCBI Taxonomy" id="61221"/>
    <lineage>
        <taxon>Eukaryota</taxon>
        <taxon>Metazoa</taxon>
        <taxon>Chordata</taxon>
        <taxon>Craniata</taxon>
        <taxon>Vertebrata</taxon>
        <taxon>Euteleostomi</taxon>
        <taxon>Lepidosauria</taxon>
        <taxon>Squamata</taxon>
        <taxon>Bifurcata</taxon>
        <taxon>Unidentata</taxon>
        <taxon>Episquamata</taxon>
        <taxon>Toxicofera</taxon>
        <taxon>Anguimorpha</taxon>
        <taxon>Paleoanguimorpha</taxon>
        <taxon>Varanoidea</taxon>
        <taxon>Varanidae</taxon>
        <taxon>Varanus</taxon>
    </lineage>
</organism>
<evidence type="ECO:0000313" key="18">
    <source>
        <dbReference type="Proteomes" id="UP000694545"/>
    </source>
</evidence>
<reference evidence="17" key="2">
    <citation type="submission" date="2025-09" db="UniProtKB">
        <authorList>
            <consortium name="Ensembl"/>
        </authorList>
    </citation>
    <scope>IDENTIFICATION</scope>
</reference>
<dbReference type="HAMAP" id="MF_01547">
    <property type="entry name" value="RNA_methyltr_E"/>
    <property type="match status" value="1"/>
</dbReference>
<proteinExistence type="inferred from homology"/>
<dbReference type="Pfam" id="PF01728">
    <property type="entry name" value="FtsJ"/>
    <property type="match status" value="1"/>
</dbReference>
<dbReference type="GO" id="GO:0005759">
    <property type="term" value="C:mitochondrial matrix"/>
    <property type="evidence" value="ECO:0007669"/>
    <property type="project" value="UniProtKB-ARBA"/>
</dbReference>
<keyword evidence="18" id="KW-1185">Reference proteome</keyword>
<dbReference type="OMA" id="HRQTDHL"/>
<comment type="subcellular location">
    <subcellularLocation>
        <location evidence="1">Mitochondrion</location>
    </subcellularLocation>
</comment>
<dbReference type="PANTHER" id="PTHR10920:SF18">
    <property type="entry name" value="RRNA METHYLTRANSFERASE 2, MITOCHONDRIAL"/>
    <property type="match status" value="1"/>
</dbReference>
<sequence length="254" mass="28860">RTICLSFLRYWKLPRLLLQCHRIHTAALPLESKTGTEHRWLERHFDDPYVKRAKQQSYRCRSAFKLLEIDDKHSILRPGLCVLDCGAAPGAWTQVVVQRVNAAGSDPGAPKGFVLGVDLAHIAPLEGAVFLPHADIRDPSVQRKIQEILPKGKVDVLLSDMAQNATGIRELDHEKLIHLCLTLLDFAPSILRPGGNLLCKFWDGGHRHLLQKRLMQDFKEVRTIKPQASRKESTETYFLAKLFRMGHSTQKTHK</sequence>
<dbReference type="InterPro" id="IPR050082">
    <property type="entry name" value="RNA_methyltr_RlmE"/>
</dbReference>
<evidence type="ECO:0000256" key="15">
    <source>
        <dbReference type="PIRSR" id="PIRSR005461-1"/>
    </source>
</evidence>
<evidence type="ECO:0000256" key="14">
    <source>
        <dbReference type="ARBA" id="ARBA00082868"/>
    </source>
</evidence>
<accession>A0A8D2J4H5</accession>
<evidence type="ECO:0000256" key="10">
    <source>
        <dbReference type="ARBA" id="ARBA00051808"/>
    </source>
</evidence>
<keyword evidence="6 15" id="KW-0949">S-adenosyl-L-methionine</keyword>
<evidence type="ECO:0000313" key="17">
    <source>
        <dbReference type="Ensembl" id="ENSVKKP00000006385.1"/>
    </source>
</evidence>
<dbReference type="Proteomes" id="UP000694545">
    <property type="component" value="Unplaced"/>
</dbReference>
<feature type="domain" description="Ribosomal RNA methyltransferase FtsJ" evidence="16">
    <location>
        <begin position="58"/>
        <end position="241"/>
    </location>
</feature>
<evidence type="ECO:0000256" key="8">
    <source>
        <dbReference type="ARBA" id="ARBA00023128"/>
    </source>
</evidence>
<comment type="function">
    <text evidence="11">S-adenosyl-L-methionine-dependent 2'-O-ribose methyltransferase that catalyzes the formation of 2'-O-methyluridine at position 1369 (Um1369) in the 16S mitochondrial large subunit ribosomal RNA (mtLSU rRNA), a universally conserved modification in the peptidyl transferase domain of the mtLSU rRNA. This activity may require prior 2'-O-methylguanosine modification at position 1370 (Gm1370) by MRM3. Essential for late-stage assembly of mtLSU required for efficient translation of mitochondrial DNA encoded proteins; methyltransferase activity is not required for this function. Essential for mitochondrial respiratory function.</text>
</comment>
<dbReference type="InterPro" id="IPR029063">
    <property type="entry name" value="SAM-dependent_MTases_sf"/>
</dbReference>
<evidence type="ECO:0000256" key="5">
    <source>
        <dbReference type="ARBA" id="ARBA00022679"/>
    </source>
</evidence>
<dbReference type="FunFam" id="3.40.50.150:FF:000129">
    <property type="entry name" value="Mitochondrial rRNA methyltransferase 2"/>
    <property type="match status" value="1"/>
</dbReference>
<dbReference type="GO" id="GO:1902775">
    <property type="term" value="P:mitochondrial large ribosomal subunit assembly"/>
    <property type="evidence" value="ECO:0007669"/>
    <property type="project" value="UniProtKB-ARBA"/>
</dbReference>
<evidence type="ECO:0000256" key="6">
    <source>
        <dbReference type="ARBA" id="ARBA00022691"/>
    </source>
</evidence>
<protein>
    <recommendedName>
        <fullName evidence="9">rRNA methyltransferase 2, mitochondrial</fullName>
    </recommendedName>
    <alternativeName>
        <fullName evidence="14">16S rRNA (uridine(1369)-2'-O)-methyltransferase</fullName>
    </alternativeName>
    <alternativeName>
        <fullName evidence="12">16S rRNA [Um1369] 2'-O-methyltransferase</fullName>
    </alternativeName>
    <alternativeName>
        <fullName evidence="13">Protein ftsJ homolog 2</fullName>
    </alternativeName>
</protein>
<dbReference type="InterPro" id="IPR002877">
    <property type="entry name" value="RNA_MeTrfase_FtsJ_dom"/>
</dbReference>
<keyword evidence="3" id="KW-0698">rRNA processing</keyword>
<keyword evidence="8" id="KW-0496">Mitochondrion</keyword>
<evidence type="ECO:0000256" key="4">
    <source>
        <dbReference type="ARBA" id="ARBA00022603"/>
    </source>
</evidence>
<dbReference type="InterPro" id="IPR015507">
    <property type="entry name" value="rRNA-MeTfrase_E"/>
</dbReference>
<reference evidence="17" key="1">
    <citation type="submission" date="2025-08" db="UniProtKB">
        <authorList>
            <consortium name="Ensembl"/>
        </authorList>
    </citation>
    <scope>IDENTIFICATION</scope>
</reference>
<dbReference type="GO" id="GO:0008650">
    <property type="term" value="F:rRNA (uridine-2'-O-)-methyltransferase activity"/>
    <property type="evidence" value="ECO:0007669"/>
    <property type="project" value="TreeGrafter"/>
</dbReference>
<gene>
    <name evidence="17" type="primary">MRM2</name>
</gene>
<dbReference type="PANTHER" id="PTHR10920">
    <property type="entry name" value="RIBOSOMAL RNA METHYLTRANSFERASE"/>
    <property type="match status" value="1"/>
</dbReference>
<keyword evidence="4" id="KW-0489">Methyltransferase</keyword>
<evidence type="ECO:0000256" key="3">
    <source>
        <dbReference type="ARBA" id="ARBA00022552"/>
    </source>
</evidence>
<dbReference type="Ensembl" id="ENSVKKT00000006552.1">
    <property type="protein sequence ID" value="ENSVKKP00000006385.1"/>
    <property type="gene ID" value="ENSVKKG00000004623.1"/>
</dbReference>
<feature type="active site" description="Proton acceptor" evidence="15">
    <location>
        <position position="200"/>
    </location>
</feature>
<evidence type="ECO:0000256" key="1">
    <source>
        <dbReference type="ARBA" id="ARBA00004173"/>
    </source>
</evidence>
<comment type="similarity">
    <text evidence="2">Belongs to the class I-like SAM-binding methyltransferase superfamily. RNA methyltransferase RlmE family.</text>
</comment>
<comment type="catalytic activity">
    <reaction evidence="10">
        <text>uridine(1369) in 16S rRNA + S-adenosyl-L-methionine = 2'-O-methyluridine(1369) in 16S rRNA + S-adenosyl-L-homocysteine + H(+)</text>
        <dbReference type="Rhea" id="RHEA:47764"/>
        <dbReference type="Rhea" id="RHEA-COMP:11903"/>
        <dbReference type="Rhea" id="RHEA-COMP:11904"/>
        <dbReference type="ChEBI" id="CHEBI:15378"/>
        <dbReference type="ChEBI" id="CHEBI:57856"/>
        <dbReference type="ChEBI" id="CHEBI:59789"/>
        <dbReference type="ChEBI" id="CHEBI:65315"/>
        <dbReference type="ChEBI" id="CHEBI:74478"/>
    </reaction>
</comment>
<name>A0A8D2J4H5_VARKO</name>
<evidence type="ECO:0000256" key="7">
    <source>
        <dbReference type="ARBA" id="ARBA00022946"/>
    </source>
</evidence>
<evidence type="ECO:0000256" key="9">
    <source>
        <dbReference type="ARBA" id="ARBA00041184"/>
    </source>
</evidence>
<evidence type="ECO:0000256" key="11">
    <source>
        <dbReference type="ARBA" id="ARBA00058412"/>
    </source>
</evidence>
<keyword evidence="5" id="KW-0808">Transferase</keyword>
<dbReference type="SUPFAM" id="SSF53335">
    <property type="entry name" value="S-adenosyl-L-methionine-dependent methyltransferases"/>
    <property type="match status" value="1"/>
</dbReference>
<evidence type="ECO:0000256" key="13">
    <source>
        <dbReference type="ARBA" id="ARBA00080354"/>
    </source>
</evidence>
<dbReference type="PIRSF" id="PIRSF005461">
    <property type="entry name" value="23S_rRNA_mtase"/>
    <property type="match status" value="1"/>
</dbReference>
<dbReference type="AlphaFoldDB" id="A0A8D2J4H5"/>